<keyword evidence="4" id="KW-0479">Metal-binding</keyword>
<keyword evidence="9" id="KW-0051">Antiviral defense</keyword>
<gene>
    <name evidence="12" type="ORF">HMPREF1863_00008</name>
</gene>
<dbReference type="NCBIfam" id="TIGR01596">
    <property type="entry name" value="cas3_HD"/>
    <property type="match status" value="1"/>
</dbReference>
<organism evidence="12 13">
    <name type="scientific">Aedoeadaptatus coxii</name>
    <dbReference type="NCBI Taxonomy" id="755172"/>
    <lineage>
        <taxon>Bacteria</taxon>
        <taxon>Bacillati</taxon>
        <taxon>Bacillota</taxon>
        <taxon>Tissierellia</taxon>
        <taxon>Tissierellales</taxon>
        <taxon>Peptoniphilaceae</taxon>
        <taxon>Aedoeadaptatus</taxon>
    </lineage>
</organism>
<keyword evidence="3" id="KW-0540">Nuclease</keyword>
<dbReference type="AlphaFoldDB" id="A0A134ALK1"/>
<keyword evidence="13" id="KW-1185">Reference proteome</keyword>
<accession>A0A134ALK1</accession>
<dbReference type="GO" id="GO:0004518">
    <property type="term" value="F:nuclease activity"/>
    <property type="evidence" value="ECO:0007669"/>
    <property type="project" value="UniProtKB-KW"/>
</dbReference>
<dbReference type="InterPro" id="IPR006474">
    <property type="entry name" value="Helicase_Cas3_CRISPR-ass_core"/>
</dbReference>
<dbReference type="InterPro" id="IPR054712">
    <property type="entry name" value="Cas3-like_dom"/>
</dbReference>
<dbReference type="PANTHER" id="PTHR47963:SF9">
    <property type="entry name" value="CRISPR-ASSOCIATED ENDONUCLEASE_HELICASE CAS3"/>
    <property type="match status" value="1"/>
</dbReference>
<dbReference type="Pfam" id="PF18395">
    <property type="entry name" value="Cas3_C"/>
    <property type="match status" value="1"/>
</dbReference>
<dbReference type="RefSeq" id="WP_068365954.1">
    <property type="nucleotide sequence ID" value="NZ_KQ960154.1"/>
</dbReference>
<dbReference type="Pfam" id="PF00270">
    <property type="entry name" value="DEAD"/>
    <property type="match status" value="1"/>
</dbReference>
<keyword evidence="6" id="KW-0378">Hydrolase</keyword>
<dbReference type="GO" id="GO:0003724">
    <property type="term" value="F:RNA helicase activity"/>
    <property type="evidence" value="ECO:0007669"/>
    <property type="project" value="TreeGrafter"/>
</dbReference>
<proteinExistence type="inferred from homology"/>
<dbReference type="SUPFAM" id="SSF52540">
    <property type="entry name" value="P-loop containing nucleoside triphosphate hydrolases"/>
    <property type="match status" value="1"/>
</dbReference>
<keyword evidence="8" id="KW-0067">ATP-binding</keyword>
<dbReference type="InterPro" id="IPR001650">
    <property type="entry name" value="Helicase_C-like"/>
</dbReference>
<dbReference type="CDD" id="cd09641">
    <property type="entry name" value="Cas3''_I"/>
    <property type="match status" value="1"/>
</dbReference>
<dbReference type="PROSITE" id="PS51643">
    <property type="entry name" value="HD_CAS3"/>
    <property type="match status" value="1"/>
</dbReference>
<dbReference type="PANTHER" id="PTHR47963">
    <property type="entry name" value="DEAD-BOX ATP-DEPENDENT RNA HELICASE 47, MITOCHONDRIAL"/>
    <property type="match status" value="1"/>
</dbReference>
<dbReference type="NCBIfam" id="TIGR01587">
    <property type="entry name" value="cas3_core"/>
    <property type="match status" value="1"/>
</dbReference>
<dbReference type="InterPro" id="IPR038257">
    <property type="entry name" value="CRISPR-assoc_Cas3_HD_sf"/>
</dbReference>
<feature type="domain" description="Helicase ATP-binding" evidence="10">
    <location>
        <begin position="293"/>
        <end position="498"/>
    </location>
</feature>
<evidence type="ECO:0000313" key="12">
    <source>
        <dbReference type="EMBL" id="KXB68539.1"/>
    </source>
</evidence>
<evidence type="ECO:0000256" key="4">
    <source>
        <dbReference type="ARBA" id="ARBA00022723"/>
    </source>
</evidence>
<dbReference type="EMBL" id="LSDG01000001">
    <property type="protein sequence ID" value="KXB68539.1"/>
    <property type="molecule type" value="Genomic_DNA"/>
</dbReference>
<evidence type="ECO:0000259" key="10">
    <source>
        <dbReference type="PROSITE" id="PS51192"/>
    </source>
</evidence>
<evidence type="ECO:0000256" key="2">
    <source>
        <dbReference type="ARBA" id="ARBA00009046"/>
    </source>
</evidence>
<comment type="similarity">
    <text evidence="2">In the central section; belongs to the CRISPR-associated helicase Cas3 family.</text>
</comment>
<evidence type="ECO:0000259" key="11">
    <source>
        <dbReference type="PROSITE" id="PS51643"/>
    </source>
</evidence>
<dbReference type="InterPro" id="IPR050547">
    <property type="entry name" value="DEAD_box_RNA_helicases"/>
</dbReference>
<evidence type="ECO:0000256" key="1">
    <source>
        <dbReference type="ARBA" id="ARBA00006847"/>
    </source>
</evidence>
<keyword evidence="5" id="KW-0547">Nucleotide-binding</keyword>
<dbReference type="InterPro" id="IPR014001">
    <property type="entry name" value="Helicase_ATP-bd"/>
</dbReference>
<dbReference type="Gene3D" id="1.10.3210.30">
    <property type="match status" value="1"/>
</dbReference>
<dbReference type="Gene3D" id="3.40.50.300">
    <property type="entry name" value="P-loop containing nucleotide triphosphate hydrolases"/>
    <property type="match status" value="2"/>
</dbReference>
<protein>
    <submittedName>
        <fullName evidence="12">CRISPR-associated helicase Cas3</fullName>
    </submittedName>
</protein>
<dbReference type="GO" id="GO:0016787">
    <property type="term" value="F:hydrolase activity"/>
    <property type="evidence" value="ECO:0007669"/>
    <property type="project" value="UniProtKB-KW"/>
</dbReference>
<dbReference type="PATRIC" id="fig|755172.3.peg.8"/>
<comment type="similarity">
    <text evidence="1">In the N-terminal section; belongs to the CRISPR-associated nuclease Cas3-HD family.</text>
</comment>
<dbReference type="InterPro" id="IPR006483">
    <property type="entry name" value="CRISPR-assoc_Cas3_HD"/>
</dbReference>
<sequence length="915" mass="103290">MKAQDALWAKKDEVSGVLKWLPLMQHLEDTVGVAIQLWNHWLAKGTKQTIYNGTSIDEEQAINLVAFLAASHDIGKATPAFQTIKSHQSSASLDDILIERLEKVGYKDLSHLVLSTKSAVHHTVAGEKILRDFGVDSGIASIIGAHHGKPIDNSVTLDEQIAYEAYYYQESDPSGETHLLWKKVQRELFQYAMDEGRYRSVEEIPIVPQAYLVLLSGLIIMADWIASNTYYFPLIDIGEEKVEDAEKRLERGWSLWEQSDLWAPEVSSDIVQLYEDRFGFSPRVEQKIFSEIIAATDEPGIFIFEAPMGKGKTEAALIGAEQLAVKTNRSGLFFGLPTQATSNSMFTRIEDWLERTMKGTASIQLAHGKASLNKAYSNLAGKGHLIDVDSAENGTVIANAWFRGKKTTALDDFVVGTVDQFLLASLKQKHLALRHLGFSKKVVIIDEVHAYDAYMSEYLLESISWMAAYDVPVIILSATLPAERREAMVKAYLKGKGIKWKEVELPEEGLQGEEYPLITYTDGKNAYQFKDFPASENMTISLTPLKEEELYDVIEGLVGPGGVLGIVVNTIGRAQRIGKELMERYGDEVVSVLHSSFTAIDRVKKENELMEIIGKDSSKKGVRPDKKIIVGTQVIEQSLDIDFDVMISDLAPVDLLIQRAGRLHRHKETVRPEHLLDARLYIMGMSNEEYESGSEHIYGEYLLRETKKNLKDTLFFPADISPLVQKVYRELGDRSDLETDHVMGKFLHEKDQKQQKARVFRLSSPKRTIKKKSDGTLTGWLKNDLRGATEEGAYGRVRDIDENLEVILLKKWENGYGFFEDDRDISQQIDDPAIAMAIVSHTVQLPKRVVGYGGKAMDKTIDFLEKHTLQYFIDWQNDPWLKGSLAILFNEDQTFSLNGYLLRYDTRYGLTYEGM</sequence>
<dbReference type="GO" id="GO:0003723">
    <property type="term" value="F:RNA binding"/>
    <property type="evidence" value="ECO:0007669"/>
    <property type="project" value="TreeGrafter"/>
</dbReference>
<dbReference type="Pfam" id="PF22590">
    <property type="entry name" value="Cas3-like_C_2"/>
    <property type="match status" value="1"/>
</dbReference>
<dbReference type="InterPro" id="IPR011545">
    <property type="entry name" value="DEAD/DEAH_box_helicase_dom"/>
</dbReference>
<dbReference type="PROSITE" id="PS51192">
    <property type="entry name" value="HELICASE_ATP_BIND_1"/>
    <property type="match status" value="1"/>
</dbReference>
<dbReference type="SMART" id="SM00487">
    <property type="entry name" value="DEXDc"/>
    <property type="match status" value="1"/>
</dbReference>
<feature type="domain" description="HD Cas3-type" evidence="11">
    <location>
        <begin position="16"/>
        <end position="225"/>
    </location>
</feature>
<evidence type="ECO:0000256" key="9">
    <source>
        <dbReference type="ARBA" id="ARBA00023118"/>
    </source>
</evidence>
<evidence type="ECO:0000256" key="3">
    <source>
        <dbReference type="ARBA" id="ARBA00022722"/>
    </source>
</evidence>
<evidence type="ECO:0000313" key="13">
    <source>
        <dbReference type="Proteomes" id="UP000070442"/>
    </source>
</evidence>
<evidence type="ECO:0000256" key="7">
    <source>
        <dbReference type="ARBA" id="ARBA00022806"/>
    </source>
</evidence>
<dbReference type="InterPro" id="IPR041372">
    <property type="entry name" value="Cas3_C"/>
</dbReference>
<dbReference type="SMART" id="SM00490">
    <property type="entry name" value="HELICc"/>
    <property type="match status" value="1"/>
</dbReference>
<dbReference type="InterPro" id="IPR027417">
    <property type="entry name" value="P-loop_NTPase"/>
</dbReference>
<dbReference type="GO" id="GO:0005524">
    <property type="term" value="F:ATP binding"/>
    <property type="evidence" value="ECO:0007669"/>
    <property type="project" value="UniProtKB-KW"/>
</dbReference>
<dbReference type="Pfam" id="PF18019">
    <property type="entry name" value="Cas3_HD"/>
    <property type="match status" value="1"/>
</dbReference>
<keyword evidence="7" id="KW-0347">Helicase</keyword>
<evidence type="ECO:0000256" key="6">
    <source>
        <dbReference type="ARBA" id="ARBA00022801"/>
    </source>
</evidence>
<dbReference type="CDD" id="cd17930">
    <property type="entry name" value="DEXHc_cas3"/>
    <property type="match status" value="1"/>
</dbReference>
<reference evidence="13" key="1">
    <citation type="submission" date="2016-01" db="EMBL/GenBank/DDBJ databases">
        <authorList>
            <person name="Mitreva M."/>
            <person name="Pepin K.H."/>
            <person name="Mihindukulasuriya K.A."/>
            <person name="Fulton R."/>
            <person name="Fronick C."/>
            <person name="O'Laughlin M."/>
            <person name="Miner T."/>
            <person name="Herter B."/>
            <person name="Rosa B.A."/>
            <person name="Cordes M."/>
            <person name="Tomlinson C."/>
            <person name="Wollam A."/>
            <person name="Palsikar V.B."/>
            <person name="Mardis E.R."/>
            <person name="Wilson R.K."/>
        </authorList>
    </citation>
    <scope>NUCLEOTIDE SEQUENCE [LARGE SCALE GENOMIC DNA]</scope>
    <source>
        <strain evidence="13">DNF00729</strain>
    </source>
</reference>
<dbReference type="Proteomes" id="UP000070442">
    <property type="component" value="Unassembled WGS sequence"/>
</dbReference>
<evidence type="ECO:0000256" key="5">
    <source>
        <dbReference type="ARBA" id="ARBA00022741"/>
    </source>
</evidence>
<evidence type="ECO:0000256" key="8">
    <source>
        <dbReference type="ARBA" id="ARBA00022840"/>
    </source>
</evidence>
<dbReference type="GO" id="GO:0051607">
    <property type="term" value="P:defense response to virus"/>
    <property type="evidence" value="ECO:0007669"/>
    <property type="project" value="UniProtKB-KW"/>
</dbReference>
<dbReference type="GO" id="GO:0046872">
    <property type="term" value="F:metal ion binding"/>
    <property type="evidence" value="ECO:0007669"/>
    <property type="project" value="UniProtKB-KW"/>
</dbReference>
<name>A0A134ALK1_9FIRM</name>
<comment type="caution">
    <text evidence="12">The sequence shown here is derived from an EMBL/GenBank/DDBJ whole genome shotgun (WGS) entry which is preliminary data.</text>
</comment>
<dbReference type="STRING" id="755172.HMPREF1863_00008"/>